<dbReference type="InterPro" id="IPR001845">
    <property type="entry name" value="HTH_ArsR_DNA-bd_dom"/>
</dbReference>
<dbReference type="SUPFAM" id="SSF46785">
    <property type="entry name" value="Winged helix' DNA-binding domain"/>
    <property type="match status" value="1"/>
</dbReference>
<proteinExistence type="predicted"/>
<keyword evidence="1" id="KW-0805">Transcription regulation</keyword>
<dbReference type="SMART" id="SM00418">
    <property type="entry name" value="HTH_ARSR"/>
    <property type="match status" value="1"/>
</dbReference>
<evidence type="ECO:0000256" key="2">
    <source>
        <dbReference type="ARBA" id="ARBA00023125"/>
    </source>
</evidence>
<evidence type="ECO:0000256" key="3">
    <source>
        <dbReference type="ARBA" id="ARBA00023163"/>
    </source>
</evidence>
<dbReference type="KEGG" id="ska:CP970_39105"/>
<dbReference type="GO" id="GO:0003700">
    <property type="term" value="F:DNA-binding transcription factor activity"/>
    <property type="evidence" value="ECO:0007669"/>
    <property type="project" value="InterPro"/>
</dbReference>
<reference evidence="5 6" key="1">
    <citation type="submission" date="2017-09" db="EMBL/GenBank/DDBJ databases">
        <authorList>
            <person name="Lee N."/>
            <person name="Cho B.-K."/>
        </authorList>
    </citation>
    <scope>NUCLEOTIDE SEQUENCE [LARGE SCALE GENOMIC DNA]</scope>
    <source>
        <strain evidence="5 6">ATCC 12853</strain>
    </source>
</reference>
<organism evidence="5 6">
    <name type="scientific">Streptomyces kanamyceticus</name>
    <dbReference type="NCBI Taxonomy" id="1967"/>
    <lineage>
        <taxon>Bacteria</taxon>
        <taxon>Bacillati</taxon>
        <taxon>Actinomycetota</taxon>
        <taxon>Actinomycetes</taxon>
        <taxon>Kitasatosporales</taxon>
        <taxon>Streptomycetaceae</taxon>
        <taxon>Streptomyces</taxon>
    </lineage>
</organism>
<accession>A0A5J6GP44</accession>
<dbReference type="InterPro" id="IPR036390">
    <property type="entry name" value="WH_DNA-bd_sf"/>
</dbReference>
<dbReference type="Pfam" id="PF01022">
    <property type="entry name" value="HTH_5"/>
    <property type="match status" value="1"/>
</dbReference>
<protein>
    <submittedName>
        <fullName evidence="5">ArsR family transcriptional regulator</fullName>
    </submittedName>
</protein>
<name>A0A5J6GP44_STRKN</name>
<dbReference type="InterPro" id="IPR051011">
    <property type="entry name" value="Metal_resp_trans_reg"/>
</dbReference>
<dbReference type="InterPro" id="IPR036388">
    <property type="entry name" value="WH-like_DNA-bd_sf"/>
</dbReference>
<dbReference type="PANTHER" id="PTHR43132:SF8">
    <property type="entry name" value="HTH-TYPE TRANSCRIPTIONAL REGULATOR KMTR"/>
    <property type="match status" value="1"/>
</dbReference>
<dbReference type="GO" id="GO:0003677">
    <property type="term" value="F:DNA binding"/>
    <property type="evidence" value="ECO:0007669"/>
    <property type="project" value="UniProtKB-KW"/>
</dbReference>
<dbReference type="AlphaFoldDB" id="A0A5J6GP44"/>
<evidence type="ECO:0000256" key="1">
    <source>
        <dbReference type="ARBA" id="ARBA00023015"/>
    </source>
</evidence>
<gene>
    <name evidence="5" type="ORF">CP970_39105</name>
</gene>
<sequence length="381" mass="40473">MTGCCSSDGAGAPCSGPIWSSSGLIDHCVTSVRNRDCSDQAVTCGTGRSVKRIHFTAADLARTRVATTIGVAAETFDSVRLLTNRGSGPAFRRWHVSVRGRVGEQAGPLAALMPHRGPLFDAMSVMGDTASVDEAVDNLMAAPRALLRVELENIDVHPAARSWAQALRDGDREARLQVATALRACHNATVAPYWSRVRSHLSEVRAGYVATMADGGVERLLATLCEPLVRWRPPVLEVVHASDADIHLRGRGLVIAPTVFSTWQVELLYPPLDPDRAPTLAVPTLDEALLETTLWESAGELTAPPLEGLLGRTRAAVLSASVEGCGTTELARRLNISPATASHHAAALRNARLVTSRREGKAVLHTATSLGIALLGHGTLA</sequence>
<dbReference type="Gene3D" id="1.10.10.10">
    <property type="entry name" value="Winged helix-like DNA-binding domain superfamily/Winged helix DNA-binding domain"/>
    <property type="match status" value="1"/>
</dbReference>
<evidence type="ECO:0000313" key="6">
    <source>
        <dbReference type="Proteomes" id="UP000325529"/>
    </source>
</evidence>
<evidence type="ECO:0000313" key="5">
    <source>
        <dbReference type="EMBL" id="QEU96144.1"/>
    </source>
</evidence>
<dbReference type="EMBL" id="CP023699">
    <property type="protein sequence ID" value="QEU96144.1"/>
    <property type="molecule type" value="Genomic_DNA"/>
</dbReference>
<feature type="domain" description="HTH arsR-type" evidence="4">
    <location>
        <begin position="294"/>
        <end position="381"/>
    </location>
</feature>
<dbReference type="CDD" id="cd00090">
    <property type="entry name" value="HTH_ARSR"/>
    <property type="match status" value="1"/>
</dbReference>
<keyword evidence="3" id="KW-0804">Transcription</keyword>
<keyword evidence="6" id="KW-1185">Reference proteome</keyword>
<dbReference type="Proteomes" id="UP000325529">
    <property type="component" value="Chromosome"/>
</dbReference>
<dbReference type="PANTHER" id="PTHR43132">
    <property type="entry name" value="ARSENICAL RESISTANCE OPERON REPRESSOR ARSR-RELATED"/>
    <property type="match status" value="1"/>
</dbReference>
<dbReference type="PROSITE" id="PS50987">
    <property type="entry name" value="HTH_ARSR_2"/>
    <property type="match status" value="1"/>
</dbReference>
<evidence type="ECO:0000259" key="4">
    <source>
        <dbReference type="PROSITE" id="PS50987"/>
    </source>
</evidence>
<dbReference type="InterPro" id="IPR011991">
    <property type="entry name" value="ArsR-like_HTH"/>
</dbReference>
<keyword evidence="2" id="KW-0238">DNA-binding</keyword>
<dbReference type="OrthoDB" id="3808065at2"/>